<evidence type="ECO:0000256" key="1">
    <source>
        <dbReference type="SAM" id="MobiDB-lite"/>
    </source>
</evidence>
<dbReference type="AlphaFoldDB" id="A0A8I2ZB87"/>
<proteinExistence type="predicted"/>
<keyword evidence="2" id="KW-1133">Transmembrane helix</keyword>
<protein>
    <submittedName>
        <fullName evidence="3">Uncharacterized protein</fullName>
    </submittedName>
</protein>
<organism evidence="3 4">
    <name type="scientific">Verticillium longisporum</name>
    <name type="common">Verticillium dahliae var. longisporum</name>
    <dbReference type="NCBI Taxonomy" id="100787"/>
    <lineage>
        <taxon>Eukaryota</taxon>
        <taxon>Fungi</taxon>
        <taxon>Dikarya</taxon>
        <taxon>Ascomycota</taxon>
        <taxon>Pezizomycotina</taxon>
        <taxon>Sordariomycetes</taxon>
        <taxon>Hypocreomycetidae</taxon>
        <taxon>Glomerellales</taxon>
        <taxon>Plectosphaerellaceae</taxon>
        <taxon>Verticillium</taxon>
    </lineage>
</organism>
<comment type="caution">
    <text evidence="3">The sequence shown here is derived from an EMBL/GenBank/DDBJ whole genome shotgun (WGS) entry which is preliminary data.</text>
</comment>
<evidence type="ECO:0000313" key="3">
    <source>
        <dbReference type="EMBL" id="KAG7123094.1"/>
    </source>
</evidence>
<feature type="region of interest" description="Disordered" evidence="1">
    <location>
        <begin position="57"/>
        <end position="86"/>
    </location>
</feature>
<accession>A0A8I2ZB87</accession>
<sequence>MTLKVVAASVGLAPSFQKPTFYLVAFLVLGFVCSVAPLVYLYECLARAVSKGITGEGYQEDEETLRQGHDPRGTPSASDLSLVASV</sequence>
<dbReference type="Proteomes" id="UP000689129">
    <property type="component" value="Unassembled WGS sequence"/>
</dbReference>
<name>A0A8I2ZB87_VERLO</name>
<dbReference type="EMBL" id="JAEMWZ010000350">
    <property type="protein sequence ID" value="KAG7123094.1"/>
    <property type="molecule type" value="Genomic_DNA"/>
</dbReference>
<keyword evidence="2" id="KW-0812">Transmembrane</keyword>
<keyword evidence="2" id="KW-0472">Membrane</keyword>
<evidence type="ECO:0000313" key="4">
    <source>
        <dbReference type="Proteomes" id="UP000689129"/>
    </source>
</evidence>
<gene>
    <name evidence="3" type="ORF">HYQ45_014115</name>
</gene>
<feature type="transmembrane region" description="Helical" evidence="2">
    <location>
        <begin position="20"/>
        <end position="42"/>
    </location>
</feature>
<evidence type="ECO:0000256" key="2">
    <source>
        <dbReference type="SAM" id="Phobius"/>
    </source>
</evidence>
<reference evidence="3" key="1">
    <citation type="journal article" date="2021" name="Mol. Plant Pathol.">
        <title>A 20-kb lineage-specific genomic region tames virulence in pathogenic amphidiploid Verticillium longisporum.</title>
        <authorList>
            <person name="Harting R."/>
            <person name="Starke J."/>
            <person name="Kusch H."/>
            <person name="Poggeler S."/>
            <person name="Maurus I."/>
            <person name="Schluter R."/>
            <person name="Landesfeind M."/>
            <person name="Bulla I."/>
            <person name="Nowrousian M."/>
            <person name="de Jonge R."/>
            <person name="Stahlhut G."/>
            <person name="Hoff K.J."/>
            <person name="Asshauer K.P."/>
            <person name="Thurmer A."/>
            <person name="Stanke M."/>
            <person name="Daniel R."/>
            <person name="Morgenstern B."/>
            <person name="Thomma B.P.H.J."/>
            <person name="Kronstad J.W."/>
            <person name="Braus-Stromeyer S.A."/>
            <person name="Braus G.H."/>
        </authorList>
    </citation>
    <scope>NUCLEOTIDE SEQUENCE</scope>
    <source>
        <strain evidence="3">Vl32</strain>
    </source>
</reference>